<sequence>MNIETFIKEWIAVGNSYNTEKYLEFYNQNAVLDDPSVGRKFIGHSGIKDYFVSYFIGFKTQTELRKLEIKEDSAYLEVEFTGDFPEGKIGGSFDFVFKNNKIEFVKADLIH</sequence>
<dbReference type="InterPro" id="IPR032710">
    <property type="entry name" value="NTF2-like_dom_sf"/>
</dbReference>
<protein>
    <submittedName>
        <fullName evidence="1">Nuclear transport factor 2 family protein</fullName>
    </submittedName>
</protein>
<proteinExistence type="predicted"/>
<dbReference type="SUPFAM" id="SSF54427">
    <property type="entry name" value="NTF2-like"/>
    <property type="match status" value="1"/>
</dbReference>
<keyword evidence="2" id="KW-1185">Reference proteome</keyword>
<name>A0ABT3HU66_9FLAO</name>
<reference evidence="1" key="1">
    <citation type="submission" date="2022-10" db="EMBL/GenBank/DDBJ databases">
        <title>Chryseobacterium babae sp. nov. isolated from the gut of the beetle Oryctes rhinoceros, and Chryseobacterium kimseyorum sp. nov., isolated from a stick insect rearing cage.</title>
        <authorList>
            <person name="Shelomi M."/>
            <person name="Han C.-J."/>
            <person name="Chen W.-M."/>
            <person name="Chen H.-K."/>
            <person name="Liaw S.-J."/>
            <person name="Muhle E."/>
            <person name="Clermont D."/>
        </authorList>
    </citation>
    <scope>NUCLEOTIDE SEQUENCE</scope>
    <source>
        <strain evidence="1">09-1422</strain>
    </source>
</reference>
<accession>A0ABT3HU66</accession>
<dbReference type="Gene3D" id="3.10.450.50">
    <property type="match status" value="1"/>
</dbReference>
<evidence type="ECO:0000313" key="2">
    <source>
        <dbReference type="Proteomes" id="UP001163731"/>
    </source>
</evidence>
<comment type="caution">
    <text evidence="1">The sequence shown here is derived from an EMBL/GenBank/DDBJ whole genome shotgun (WGS) entry which is preliminary data.</text>
</comment>
<gene>
    <name evidence="1" type="ORF">OMO38_02270</name>
</gene>
<organism evidence="1 2">
    <name type="scientific">Chryseobacterium kimseyorum</name>
    <dbReference type="NCBI Taxonomy" id="2984028"/>
    <lineage>
        <taxon>Bacteria</taxon>
        <taxon>Pseudomonadati</taxon>
        <taxon>Bacteroidota</taxon>
        <taxon>Flavobacteriia</taxon>
        <taxon>Flavobacteriales</taxon>
        <taxon>Weeksellaceae</taxon>
        <taxon>Chryseobacterium group</taxon>
        <taxon>Chryseobacterium</taxon>
    </lineage>
</organism>
<dbReference type="EMBL" id="JAPDHW010000001">
    <property type="protein sequence ID" value="MCW3167343.1"/>
    <property type="molecule type" value="Genomic_DNA"/>
</dbReference>
<evidence type="ECO:0000313" key="1">
    <source>
        <dbReference type="EMBL" id="MCW3167343.1"/>
    </source>
</evidence>
<dbReference type="Proteomes" id="UP001163731">
    <property type="component" value="Unassembled WGS sequence"/>
</dbReference>
<dbReference type="RefSeq" id="WP_264748624.1">
    <property type="nucleotide sequence ID" value="NZ_JAPDHW010000001.1"/>
</dbReference>